<organism evidence="6 7">
    <name type="scientific">Zoogloea dura</name>
    <dbReference type="NCBI Taxonomy" id="2728840"/>
    <lineage>
        <taxon>Bacteria</taxon>
        <taxon>Pseudomonadati</taxon>
        <taxon>Pseudomonadota</taxon>
        <taxon>Betaproteobacteria</taxon>
        <taxon>Rhodocyclales</taxon>
        <taxon>Zoogloeaceae</taxon>
        <taxon>Zoogloea</taxon>
    </lineage>
</organism>
<evidence type="ECO:0000259" key="5">
    <source>
        <dbReference type="PROSITE" id="PS50931"/>
    </source>
</evidence>
<dbReference type="SUPFAM" id="SSF53850">
    <property type="entry name" value="Periplasmic binding protein-like II"/>
    <property type="match status" value="1"/>
</dbReference>
<dbReference type="InterPro" id="IPR036388">
    <property type="entry name" value="WH-like_DNA-bd_sf"/>
</dbReference>
<evidence type="ECO:0000313" key="6">
    <source>
        <dbReference type="EMBL" id="NML26608.1"/>
    </source>
</evidence>
<keyword evidence="7" id="KW-1185">Reference proteome</keyword>
<dbReference type="FunFam" id="3.40.190.290:FF:000001">
    <property type="entry name" value="Transcriptional regulator, LysR family"/>
    <property type="match status" value="1"/>
</dbReference>
<dbReference type="InterPro" id="IPR036390">
    <property type="entry name" value="WH_DNA-bd_sf"/>
</dbReference>
<dbReference type="PANTHER" id="PTHR30537">
    <property type="entry name" value="HTH-TYPE TRANSCRIPTIONAL REGULATOR"/>
    <property type="match status" value="1"/>
</dbReference>
<evidence type="ECO:0000256" key="3">
    <source>
        <dbReference type="ARBA" id="ARBA00023125"/>
    </source>
</evidence>
<reference evidence="6 7" key="1">
    <citation type="submission" date="2020-04" db="EMBL/GenBank/DDBJ databases">
        <title>Zoogloea sp. G-4-1-14 isolated from soil.</title>
        <authorList>
            <person name="Dahal R.H."/>
        </authorList>
    </citation>
    <scope>NUCLEOTIDE SEQUENCE [LARGE SCALE GENOMIC DNA]</scope>
    <source>
        <strain evidence="6 7">G-4-1-14</strain>
    </source>
</reference>
<dbReference type="Pfam" id="PF00126">
    <property type="entry name" value="HTH_1"/>
    <property type="match status" value="1"/>
</dbReference>
<gene>
    <name evidence="6" type="ORF">HHL15_12710</name>
</gene>
<dbReference type="GO" id="GO:0003677">
    <property type="term" value="F:DNA binding"/>
    <property type="evidence" value="ECO:0007669"/>
    <property type="project" value="UniProtKB-KW"/>
</dbReference>
<name>A0A848G309_9RHOO</name>
<dbReference type="Pfam" id="PF03466">
    <property type="entry name" value="LysR_substrate"/>
    <property type="match status" value="1"/>
</dbReference>
<dbReference type="InterPro" id="IPR058163">
    <property type="entry name" value="LysR-type_TF_proteobact-type"/>
</dbReference>
<keyword evidence="3" id="KW-0238">DNA-binding</keyword>
<proteinExistence type="inferred from homology"/>
<accession>A0A848G309</accession>
<dbReference type="PANTHER" id="PTHR30537:SF5">
    <property type="entry name" value="HTH-TYPE TRANSCRIPTIONAL ACTIVATOR TTDR-RELATED"/>
    <property type="match status" value="1"/>
</dbReference>
<dbReference type="CDD" id="cd08422">
    <property type="entry name" value="PBP2_CrgA_like"/>
    <property type="match status" value="1"/>
</dbReference>
<protein>
    <submittedName>
        <fullName evidence="6">LysR family transcriptional regulator</fullName>
    </submittedName>
</protein>
<comment type="similarity">
    <text evidence="1">Belongs to the LysR transcriptional regulatory family.</text>
</comment>
<dbReference type="Gene3D" id="3.40.190.290">
    <property type="match status" value="1"/>
</dbReference>
<dbReference type="GO" id="GO:0003700">
    <property type="term" value="F:DNA-binding transcription factor activity"/>
    <property type="evidence" value="ECO:0007669"/>
    <property type="project" value="InterPro"/>
</dbReference>
<dbReference type="PROSITE" id="PS50931">
    <property type="entry name" value="HTH_LYSR"/>
    <property type="match status" value="1"/>
</dbReference>
<dbReference type="EMBL" id="JABBGA010000009">
    <property type="protein sequence ID" value="NML26608.1"/>
    <property type="molecule type" value="Genomic_DNA"/>
</dbReference>
<evidence type="ECO:0000256" key="4">
    <source>
        <dbReference type="ARBA" id="ARBA00023163"/>
    </source>
</evidence>
<evidence type="ECO:0000256" key="1">
    <source>
        <dbReference type="ARBA" id="ARBA00009437"/>
    </source>
</evidence>
<dbReference type="Proteomes" id="UP000580043">
    <property type="component" value="Unassembled WGS sequence"/>
</dbReference>
<dbReference type="InterPro" id="IPR000847">
    <property type="entry name" value="LysR_HTH_N"/>
</dbReference>
<evidence type="ECO:0000256" key="2">
    <source>
        <dbReference type="ARBA" id="ARBA00023015"/>
    </source>
</evidence>
<dbReference type="SUPFAM" id="SSF46785">
    <property type="entry name" value="Winged helix' DNA-binding domain"/>
    <property type="match status" value="1"/>
</dbReference>
<dbReference type="RefSeq" id="WP_169146151.1">
    <property type="nucleotide sequence ID" value="NZ_JABBGA010000009.1"/>
</dbReference>
<dbReference type="AlphaFoldDB" id="A0A848G309"/>
<evidence type="ECO:0000313" key="7">
    <source>
        <dbReference type="Proteomes" id="UP000580043"/>
    </source>
</evidence>
<dbReference type="InterPro" id="IPR005119">
    <property type="entry name" value="LysR_subst-bd"/>
</dbReference>
<keyword evidence="4" id="KW-0804">Transcription</keyword>
<keyword evidence="2" id="KW-0805">Transcription regulation</keyword>
<feature type="domain" description="HTH lysR-type" evidence="5">
    <location>
        <begin position="1"/>
        <end position="59"/>
    </location>
</feature>
<dbReference type="FunFam" id="1.10.10.10:FF:000001">
    <property type="entry name" value="LysR family transcriptional regulator"/>
    <property type="match status" value="1"/>
</dbReference>
<dbReference type="Gene3D" id="1.10.10.10">
    <property type="entry name" value="Winged helix-like DNA-binding domain superfamily/Winged helix DNA-binding domain"/>
    <property type="match status" value="1"/>
</dbReference>
<sequence length="302" mass="32848">MSSFKEIEAFVSVATRGSLSAAARADGVTPAMMGRRIDALEERLGVKLLLRTTRKLSLTFEGSAFLEDCQRILNDLANAEASVSLGGVKASGHIKVSAPAGFGRRHVAPLVRDFLSAHAEVTCSLDLSDRLVDLVNEGVDCSIRIGELSDSSLVSVRLADNRRVVVASPDYLARNGVPLTPDDLARHDCLSLDPQRGWVFSDLEAPGRTRTIKVSGRFECNDGTVLHEWALGGIGLAWRSMWEVERDLASGALVSVLDLFAAPATGIYAVFPQNRRLPLRVRLLIDHLRSVFGRPDYWRGAA</sequence>
<comment type="caution">
    <text evidence="6">The sequence shown here is derived from an EMBL/GenBank/DDBJ whole genome shotgun (WGS) entry which is preliminary data.</text>
</comment>